<proteinExistence type="predicted"/>
<evidence type="ECO:0000313" key="1">
    <source>
        <dbReference type="EMBL" id="CAD0325514.1"/>
    </source>
</evidence>
<gene>
    <name evidence="1" type="ORF">CFBP8129_18720</name>
</gene>
<dbReference type="EMBL" id="LR828253">
    <property type="protein sequence ID" value="CAD0325508.1"/>
    <property type="molecule type" value="Genomic_DNA"/>
</dbReference>
<dbReference type="AlphaFoldDB" id="A0A6V7CZC3"/>
<organism evidence="1">
    <name type="scientific">Xanthomonas hortorum pv. gardneri</name>
    <dbReference type="NCBI Taxonomy" id="2754056"/>
    <lineage>
        <taxon>Bacteria</taxon>
        <taxon>Pseudomonadati</taxon>
        <taxon>Pseudomonadota</taxon>
        <taxon>Gammaproteobacteria</taxon>
        <taxon>Lysobacterales</taxon>
        <taxon>Lysobacteraceae</taxon>
        <taxon>Xanthomonas</taxon>
    </lineage>
</organism>
<reference evidence="1" key="1">
    <citation type="submission" date="2020-07" db="EMBL/GenBank/DDBJ databases">
        <authorList>
            <person name="Pothier F. J."/>
        </authorList>
    </citation>
    <scope>NUCLEOTIDE SEQUENCE</scope>
    <source>
        <strain evidence="1">CFBP 8129</strain>
    </source>
</reference>
<accession>A0A6V7CZC3</accession>
<sequence>MKELLGTIRIADTLKMCKAATRENVWSLKGMPVEMLPYVLLSCMDQFPPLGNRLHPIYFVIQAPQDPSKYWNFPPNYARHILMVNAADPTQFEAKLMSRSPPINSIVEELRAMLT</sequence>
<name>A0A6V7CZC3_9XANT</name>
<dbReference type="EMBL" id="LR828253">
    <property type="protein sequence ID" value="CAD0325514.1"/>
    <property type="molecule type" value="Genomic_DNA"/>
</dbReference>
<protein>
    <submittedName>
        <fullName evidence="1">Uncharacterized protein</fullName>
    </submittedName>
</protein>